<accession>A0A1F5LSL7</accession>
<organism evidence="2 3">
    <name type="scientific">Penicillium arizonense</name>
    <dbReference type="NCBI Taxonomy" id="1835702"/>
    <lineage>
        <taxon>Eukaryota</taxon>
        <taxon>Fungi</taxon>
        <taxon>Dikarya</taxon>
        <taxon>Ascomycota</taxon>
        <taxon>Pezizomycotina</taxon>
        <taxon>Eurotiomycetes</taxon>
        <taxon>Eurotiomycetidae</taxon>
        <taxon>Eurotiales</taxon>
        <taxon>Aspergillaceae</taxon>
        <taxon>Penicillium</taxon>
    </lineage>
</organism>
<gene>
    <name evidence="2" type="ORF">PENARI_c003G03369</name>
</gene>
<keyword evidence="1" id="KW-0732">Signal</keyword>
<dbReference type="PANTHER" id="PTHR35340:SF6">
    <property type="entry name" value="ASST-DOMAIN-CONTAINING PROTEIN"/>
    <property type="match status" value="1"/>
</dbReference>
<dbReference type="RefSeq" id="XP_022491573.1">
    <property type="nucleotide sequence ID" value="XM_022628230.1"/>
</dbReference>
<dbReference type="Pfam" id="PF14269">
    <property type="entry name" value="Arylsulfotran_2"/>
    <property type="match status" value="1"/>
</dbReference>
<keyword evidence="3" id="KW-1185">Reference proteome</keyword>
<proteinExistence type="predicted"/>
<dbReference type="InterPro" id="IPR053143">
    <property type="entry name" value="Arylsulfate_ST"/>
</dbReference>
<reference evidence="2 3" key="1">
    <citation type="journal article" date="2016" name="Sci. Rep.">
        <title>Penicillium arizonense, a new, genome sequenced fungal species, reveals a high chemical diversity in secreted metabolites.</title>
        <authorList>
            <person name="Grijseels S."/>
            <person name="Nielsen J.C."/>
            <person name="Randelovic M."/>
            <person name="Nielsen J."/>
            <person name="Nielsen K.F."/>
            <person name="Workman M."/>
            <person name="Frisvad J.C."/>
        </authorList>
    </citation>
    <scope>NUCLEOTIDE SEQUENCE [LARGE SCALE GENOMIC DNA]</scope>
    <source>
        <strain evidence="2 3">CBS 141311</strain>
    </source>
</reference>
<dbReference type="InterPro" id="IPR039535">
    <property type="entry name" value="ASST-like"/>
</dbReference>
<sequence length="505" mass="56106">MRVSSVISVLAGLHATSCVAANDSWPWQTYKSSSFEPPHLKITKSGATAPGYLFFDQSWDAHQYSVFMMSDDNELIWQSPYGDLKDFRVQMLDGKPVLTYFNGIGVPEPFGWGYGIIQILDQSYQSIYNVSVIHDNYTAVGTVDSSSFVSWLDIHESTMTSDNTMLLTGYNVTQADLSSVGGPKDGWIADSLFYEVDVKTNDILFRWSAKDHVDQISLEDVQPFYPIHDWGHNKSAPYGYFHINSVEKFQDGSFLVSSRYYCSLFKIAKDGSVDWTLQGQTGGDFSLDGVNFAYQHDARIRNEEDSKLVISIFDNANSDVKNGTDHTEGIFMNVNLDTKSVTPLRLLDDPRDEIFSTSQGAVQALPENHVLIGYGSNPKIKEYNADGSCIMTAQFGEDSVVSSYRAYRHPWVGIPNTAPDVFSCIDTSHNTTNVYMSWNGATEHQQWHVFGGVTQNGLPRLGVTPKTGFETVTSVKGGLKYVRVEAHGHGIKAGVSKSVHVQTQC</sequence>
<dbReference type="AlphaFoldDB" id="A0A1F5LSL7"/>
<dbReference type="PANTHER" id="PTHR35340">
    <property type="entry name" value="PQQ ENZYME REPEAT PROTEIN-RELATED"/>
    <property type="match status" value="1"/>
</dbReference>
<evidence type="ECO:0000256" key="1">
    <source>
        <dbReference type="SAM" id="SignalP"/>
    </source>
</evidence>
<dbReference type="Proteomes" id="UP000177622">
    <property type="component" value="Unassembled WGS sequence"/>
</dbReference>
<feature type="signal peptide" evidence="1">
    <location>
        <begin position="1"/>
        <end position="21"/>
    </location>
</feature>
<feature type="chain" id="PRO_5009519843" description="Arylsulfotransferase" evidence="1">
    <location>
        <begin position="22"/>
        <end position="505"/>
    </location>
</feature>
<evidence type="ECO:0000313" key="2">
    <source>
        <dbReference type="EMBL" id="OGE56145.1"/>
    </source>
</evidence>
<evidence type="ECO:0000313" key="3">
    <source>
        <dbReference type="Proteomes" id="UP000177622"/>
    </source>
</evidence>
<dbReference type="EMBL" id="LXJU01000003">
    <property type="protein sequence ID" value="OGE56145.1"/>
    <property type="molecule type" value="Genomic_DNA"/>
</dbReference>
<dbReference type="OrthoDB" id="5377172at2759"/>
<dbReference type="STRING" id="1835702.A0A1F5LSL7"/>
<comment type="caution">
    <text evidence="2">The sequence shown here is derived from an EMBL/GenBank/DDBJ whole genome shotgun (WGS) entry which is preliminary data.</text>
</comment>
<evidence type="ECO:0008006" key="4">
    <source>
        <dbReference type="Google" id="ProtNLM"/>
    </source>
</evidence>
<protein>
    <recommendedName>
        <fullName evidence="4">Arylsulfotransferase</fullName>
    </recommendedName>
</protein>
<name>A0A1F5LSL7_PENAI</name>
<dbReference type="GeneID" id="34572964"/>